<dbReference type="Proteomes" id="UP000550707">
    <property type="component" value="Unassembled WGS sequence"/>
</dbReference>
<proteinExistence type="predicted"/>
<dbReference type="EMBL" id="JACASF010000001">
    <property type="protein sequence ID" value="KAF6500728.1"/>
    <property type="molecule type" value="Genomic_DNA"/>
</dbReference>
<name>A0A7J8JVD6_MOLMO</name>
<comment type="caution">
    <text evidence="1">The sequence shown here is derived from an EMBL/GenBank/DDBJ whole genome shotgun (WGS) entry which is preliminary data.</text>
</comment>
<keyword evidence="2" id="KW-1185">Reference proteome</keyword>
<evidence type="ECO:0000313" key="2">
    <source>
        <dbReference type="Proteomes" id="UP000550707"/>
    </source>
</evidence>
<evidence type="ECO:0000313" key="1">
    <source>
        <dbReference type="EMBL" id="KAF6500728.1"/>
    </source>
</evidence>
<gene>
    <name evidence="1" type="ORF">HJG59_007787</name>
</gene>
<dbReference type="InParanoid" id="A0A7J8JVD6"/>
<accession>A0A7J8JVD6</accession>
<organism evidence="1 2">
    <name type="scientific">Molossus molossus</name>
    <name type="common">Pallas' mastiff bat</name>
    <name type="synonym">Vespertilio molossus</name>
    <dbReference type="NCBI Taxonomy" id="27622"/>
    <lineage>
        <taxon>Eukaryota</taxon>
        <taxon>Metazoa</taxon>
        <taxon>Chordata</taxon>
        <taxon>Craniata</taxon>
        <taxon>Vertebrata</taxon>
        <taxon>Euteleostomi</taxon>
        <taxon>Mammalia</taxon>
        <taxon>Eutheria</taxon>
        <taxon>Laurasiatheria</taxon>
        <taxon>Chiroptera</taxon>
        <taxon>Yangochiroptera</taxon>
        <taxon>Molossidae</taxon>
        <taxon>Molossus</taxon>
    </lineage>
</organism>
<sequence>MTVTSGKRVARSKCSVFTDTVQIPPPHLRGCHYLQGTSAHSCSGTDSVQLWCRHLGDTGLPESPCTPEPASAPTIRLPAPSQLRGCGPQITSVSPHSSGILRSQWLGQLHFLFSFQRGISLGGPLKEL</sequence>
<dbReference type="AlphaFoldDB" id="A0A7J8JVD6"/>
<reference evidence="1 2" key="1">
    <citation type="journal article" date="2020" name="Nature">
        <title>Six reference-quality genomes reveal evolution of bat adaptations.</title>
        <authorList>
            <person name="Jebb D."/>
            <person name="Huang Z."/>
            <person name="Pippel M."/>
            <person name="Hughes G.M."/>
            <person name="Lavrichenko K."/>
            <person name="Devanna P."/>
            <person name="Winkler S."/>
            <person name="Jermiin L.S."/>
            <person name="Skirmuntt E.C."/>
            <person name="Katzourakis A."/>
            <person name="Burkitt-Gray L."/>
            <person name="Ray D.A."/>
            <person name="Sullivan K.A.M."/>
            <person name="Roscito J.G."/>
            <person name="Kirilenko B.M."/>
            <person name="Davalos L.M."/>
            <person name="Corthals A.P."/>
            <person name="Power M.L."/>
            <person name="Jones G."/>
            <person name="Ransome R.D."/>
            <person name="Dechmann D.K.N."/>
            <person name="Locatelli A.G."/>
            <person name="Puechmaille S.J."/>
            <person name="Fedrigo O."/>
            <person name="Jarvis E.D."/>
            <person name="Hiller M."/>
            <person name="Vernes S.C."/>
            <person name="Myers E.W."/>
            <person name="Teeling E.C."/>
        </authorList>
    </citation>
    <scope>NUCLEOTIDE SEQUENCE [LARGE SCALE GENOMIC DNA]</scope>
    <source>
        <strain evidence="1">MMolMol1</strain>
        <tissue evidence="1">Muscle</tissue>
    </source>
</reference>
<protein>
    <submittedName>
        <fullName evidence="1">Uncharacterized protein</fullName>
    </submittedName>
</protein>